<name>A0ACA9P1B0_9GLOM</name>
<protein>
    <submittedName>
        <fullName evidence="1">5314_t:CDS:1</fullName>
    </submittedName>
</protein>
<accession>A0ACA9P1B0</accession>
<gene>
    <name evidence="1" type="ORF">DHETER_LOCUS11071</name>
</gene>
<organism evidence="1 2">
    <name type="scientific">Dentiscutata heterogama</name>
    <dbReference type="NCBI Taxonomy" id="1316150"/>
    <lineage>
        <taxon>Eukaryota</taxon>
        <taxon>Fungi</taxon>
        <taxon>Fungi incertae sedis</taxon>
        <taxon>Mucoromycota</taxon>
        <taxon>Glomeromycotina</taxon>
        <taxon>Glomeromycetes</taxon>
        <taxon>Diversisporales</taxon>
        <taxon>Gigasporaceae</taxon>
        <taxon>Dentiscutata</taxon>
    </lineage>
</organism>
<keyword evidence="2" id="KW-1185">Reference proteome</keyword>
<dbReference type="Proteomes" id="UP000789702">
    <property type="component" value="Unassembled WGS sequence"/>
</dbReference>
<evidence type="ECO:0000313" key="1">
    <source>
        <dbReference type="EMBL" id="CAG8687384.1"/>
    </source>
</evidence>
<proteinExistence type="predicted"/>
<sequence>RSQARRAIFFGIMSDYFIGFQIHAINANEFFEESTYLFLIYVYFAISTFVATYISMATWAYTSE</sequence>
<comment type="caution">
    <text evidence="1">The sequence shown here is derived from an EMBL/GenBank/DDBJ whole genome shotgun (WGS) entry which is preliminary data.</text>
</comment>
<reference evidence="1" key="1">
    <citation type="submission" date="2021-06" db="EMBL/GenBank/DDBJ databases">
        <authorList>
            <person name="Kallberg Y."/>
            <person name="Tangrot J."/>
            <person name="Rosling A."/>
        </authorList>
    </citation>
    <scope>NUCLEOTIDE SEQUENCE</scope>
    <source>
        <strain evidence="1">IL203A</strain>
    </source>
</reference>
<feature type="non-terminal residue" evidence="1">
    <location>
        <position position="1"/>
    </location>
</feature>
<feature type="non-terminal residue" evidence="1">
    <location>
        <position position="64"/>
    </location>
</feature>
<evidence type="ECO:0000313" key="2">
    <source>
        <dbReference type="Proteomes" id="UP000789702"/>
    </source>
</evidence>
<dbReference type="EMBL" id="CAJVPU010023193">
    <property type="protein sequence ID" value="CAG8687384.1"/>
    <property type="molecule type" value="Genomic_DNA"/>
</dbReference>